<name>A0A150LYW4_9BACI</name>
<organism evidence="1 2">
    <name type="scientific">Caldibacillus debilis</name>
    <dbReference type="NCBI Taxonomy" id="301148"/>
    <lineage>
        <taxon>Bacteria</taxon>
        <taxon>Bacillati</taxon>
        <taxon>Bacillota</taxon>
        <taxon>Bacilli</taxon>
        <taxon>Bacillales</taxon>
        <taxon>Bacillaceae</taxon>
        <taxon>Caldibacillus</taxon>
    </lineage>
</organism>
<proteinExistence type="predicted"/>
<gene>
    <name evidence="1" type="ORF">B4135_2519</name>
</gene>
<dbReference type="Proteomes" id="UP000075683">
    <property type="component" value="Unassembled WGS sequence"/>
</dbReference>
<evidence type="ECO:0000313" key="1">
    <source>
        <dbReference type="EMBL" id="KYD17497.1"/>
    </source>
</evidence>
<dbReference type="AlphaFoldDB" id="A0A150LYW4"/>
<protein>
    <submittedName>
        <fullName evidence="1">Uncharacterized protein</fullName>
    </submittedName>
</protein>
<sequence length="54" mass="5684">MEGKIRGSGEEKGLKGNRTFVTLHSAGFSGQASGCAKTGEFLFRLMPENHEAGG</sequence>
<evidence type="ECO:0000313" key="2">
    <source>
        <dbReference type="Proteomes" id="UP000075683"/>
    </source>
</evidence>
<reference evidence="1 2" key="1">
    <citation type="submission" date="2016-01" db="EMBL/GenBank/DDBJ databases">
        <title>Draft Genome Sequences of Seven Thermophilic Sporeformers Isolated from Foods.</title>
        <authorList>
            <person name="Berendsen E.M."/>
            <person name="Wells-Bennik M.H."/>
            <person name="Krawcyk A.O."/>
            <person name="De Jong A."/>
            <person name="Holsappel S."/>
            <person name="Eijlander R.T."/>
            <person name="Kuipers O.P."/>
        </authorList>
    </citation>
    <scope>NUCLEOTIDE SEQUENCE [LARGE SCALE GENOMIC DNA]</scope>
    <source>
        <strain evidence="1 2">B4135</strain>
    </source>
</reference>
<comment type="caution">
    <text evidence="1">The sequence shown here is derived from an EMBL/GenBank/DDBJ whole genome shotgun (WGS) entry which is preliminary data.</text>
</comment>
<accession>A0A150LYW4</accession>
<dbReference type="EMBL" id="LQYT01000056">
    <property type="protein sequence ID" value="KYD17497.1"/>
    <property type="molecule type" value="Genomic_DNA"/>
</dbReference>
<dbReference type="STRING" id="301148.B4135_2519"/>